<gene>
    <name evidence="2" type="ORF">CRI93_08740</name>
</gene>
<name>A0A2H3P0C0_9BACT</name>
<evidence type="ECO:0000313" key="2">
    <source>
        <dbReference type="EMBL" id="PEN06716.1"/>
    </source>
</evidence>
<reference evidence="2 3" key="1">
    <citation type="submission" date="2017-10" db="EMBL/GenBank/DDBJ databases">
        <title>Draft genome of Longimonas halophila.</title>
        <authorList>
            <person name="Goh K.M."/>
            <person name="Shamsir M.S."/>
            <person name="Lim S.W."/>
        </authorList>
    </citation>
    <scope>NUCLEOTIDE SEQUENCE [LARGE SCALE GENOMIC DNA]</scope>
    <source>
        <strain evidence="2 3">KCTC 42399</strain>
    </source>
</reference>
<dbReference type="EMBL" id="PDEP01000007">
    <property type="protein sequence ID" value="PEN06716.1"/>
    <property type="molecule type" value="Genomic_DNA"/>
</dbReference>
<dbReference type="Proteomes" id="UP000221024">
    <property type="component" value="Unassembled WGS sequence"/>
</dbReference>
<evidence type="ECO:0000256" key="1">
    <source>
        <dbReference type="SAM" id="MobiDB-lite"/>
    </source>
</evidence>
<dbReference type="RefSeq" id="WP_098062242.1">
    <property type="nucleotide sequence ID" value="NZ_PDEP01000007.1"/>
</dbReference>
<protein>
    <recommendedName>
        <fullName evidence="4">DUF2973 domain-containing protein</fullName>
    </recommendedName>
</protein>
<comment type="caution">
    <text evidence="2">The sequence shown here is derived from an EMBL/GenBank/DDBJ whole genome shotgun (WGS) entry which is preliminary data.</text>
</comment>
<evidence type="ECO:0000313" key="3">
    <source>
        <dbReference type="Proteomes" id="UP000221024"/>
    </source>
</evidence>
<sequence>MEYIITALIVYFVLQVVANLVRIWRGYNGQHPSNDFFGMPRNDREPEDRLARKDRESPRFWGRDVEDVSWTDVSVDDEPVDSEEQTPVS</sequence>
<organism evidence="2 3">
    <name type="scientific">Longimonas halophila</name>
    <dbReference type="NCBI Taxonomy" id="1469170"/>
    <lineage>
        <taxon>Bacteria</taxon>
        <taxon>Pseudomonadati</taxon>
        <taxon>Rhodothermota</taxon>
        <taxon>Rhodothermia</taxon>
        <taxon>Rhodothermales</taxon>
        <taxon>Salisaetaceae</taxon>
        <taxon>Longimonas</taxon>
    </lineage>
</organism>
<keyword evidence="3" id="KW-1185">Reference proteome</keyword>
<feature type="compositionally biased region" description="Basic and acidic residues" evidence="1">
    <location>
        <begin position="41"/>
        <end position="57"/>
    </location>
</feature>
<proteinExistence type="predicted"/>
<feature type="region of interest" description="Disordered" evidence="1">
    <location>
        <begin position="30"/>
        <end position="57"/>
    </location>
</feature>
<evidence type="ECO:0008006" key="4">
    <source>
        <dbReference type="Google" id="ProtNLM"/>
    </source>
</evidence>
<accession>A0A2H3P0C0</accession>
<dbReference type="AlphaFoldDB" id="A0A2H3P0C0"/>